<keyword evidence="2" id="KW-1185">Reference proteome</keyword>
<dbReference type="Proteomes" id="UP001279734">
    <property type="component" value="Unassembled WGS sequence"/>
</dbReference>
<gene>
    <name evidence="1" type="ORF">Nepgr_003608</name>
</gene>
<accession>A0AAD3XDV5</accession>
<protein>
    <submittedName>
        <fullName evidence="1">Uncharacterized protein</fullName>
    </submittedName>
</protein>
<comment type="caution">
    <text evidence="1">The sequence shown here is derived from an EMBL/GenBank/DDBJ whole genome shotgun (WGS) entry which is preliminary data.</text>
</comment>
<sequence>MICINTRNDLQFLEYILSHNLVFRNIFNHPIFTILGHLPKLDIGDVLEGPWLQTGGVGWPGYTGFVYLSRSWFCPGRVFEGAAHIPLCLDALIFYSPLEGTLCVTWRTRVQNSVSGF</sequence>
<proteinExistence type="predicted"/>
<evidence type="ECO:0000313" key="1">
    <source>
        <dbReference type="EMBL" id="GMH01769.1"/>
    </source>
</evidence>
<reference evidence="1" key="1">
    <citation type="submission" date="2023-05" db="EMBL/GenBank/DDBJ databases">
        <title>Nepenthes gracilis genome sequencing.</title>
        <authorList>
            <person name="Fukushima K."/>
        </authorList>
    </citation>
    <scope>NUCLEOTIDE SEQUENCE</scope>
    <source>
        <strain evidence="1">SING2019-196</strain>
    </source>
</reference>
<evidence type="ECO:0000313" key="2">
    <source>
        <dbReference type="Proteomes" id="UP001279734"/>
    </source>
</evidence>
<organism evidence="1 2">
    <name type="scientific">Nepenthes gracilis</name>
    <name type="common">Slender pitcher plant</name>
    <dbReference type="NCBI Taxonomy" id="150966"/>
    <lineage>
        <taxon>Eukaryota</taxon>
        <taxon>Viridiplantae</taxon>
        <taxon>Streptophyta</taxon>
        <taxon>Embryophyta</taxon>
        <taxon>Tracheophyta</taxon>
        <taxon>Spermatophyta</taxon>
        <taxon>Magnoliopsida</taxon>
        <taxon>eudicotyledons</taxon>
        <taxon>Gunneridae</taxon>
        <taxon>Pentapetalae</taxon>
        <taxon>Caryophyllales</taxon>
        <taxon>Nepenthaceae</taxon>
        <taxon>Nepenthes</taxon>
    </lineage>
</organism>
<dbReference type="EMBL" id="BSYO01000003">
    <property type="protein sequence ID" value="GMH01769.1"/>
    <property type="molecule type" value="Genomic_DNA"/>
</dbReference>
<name>A0AAD3XDV5_NEPGR</name>
<dbReference type="AlphaFoldDB" id="A0AAD3XDV5"/>